<dbReference type="InterPro" id="IPR052362">
    <property type="entry name" value="HTH-GbsR_regulator"/>
</dbReference>
<sequence>MNIVVFLYVIYLVSKVSPQSTPPPEGVVPAPPGLVLDEWELTIIETFVHAAQLIGIPKSVGQIYGLLFCREEPLSMDSIMTALGISKGSASMGLKTLRQIGAVKTVFIIGDRRDHYSAELRLRKLVSGFISDQVQPHLNGGKERLEHLETLLKDLPEERRSVAEQRLGYLQSWLGKTTTLLPIIRKLL</sequence>
<dbReference type="PANTHER" id="PTHR38465:SF1">
    <property type="entry name" value="HTH-TYPE TRANSCRIPTIONAL REGULATOR MJ1563-RELATED"/>
    <property type="match status" value="1"/>
</dbReference>
<evidence type="ECO:0000256" key="2">
    <source>
        <dbReference type="ARBA" id="ARBA00023125"/>
    </source>
</evidence>
<dbReference type="InterPro" id="IPR036388">
    <property type="entry name" value="WH-like_DNA-bd_sf"/>
</dbReference>
<keyword evidence="5" id="KW-1185">Reference proteome</keyword>
<dbReference type="PANTHER" id="PTHR38465">
    <property type="entry name" value="HTH-TYPE TRANSCRIPTIONAL REGULATOR MJ1563-RELATED"/>
    <property type="match status" value="1"/>
</dbReference>
<dbReference type="Gene3D" id="1.10.10.10">
    <property type="entry name" value="Winged helix-like DNA-binding domain superfamily/Winged helix DNA-binding domain"/>
    <property type="match status" value="1"/>
</dbReference>
<reference evidence="4" key="1">
    <citation type="journal article" date="2014" name="Int. J. Syst. Evol. Microbiol.">
        <title>Complete genome sequence of Corynebacterium casei LMG S-19264T (=DSM 44701T), isolated from a smear-ripened cheese.</title>
        <authorList>
            <consortium name="US DOE Joint Genome Institute (JGI-PGF)"/>
            <person name="Walter F."/>
            <person name="Albersmeier A."/>
            <person name="Kalinowski J."/>
            <person name="Ruckert C."/>
        </authorList>
    </citation>
    <scope>NUCLEOTIDE SEQUENCE</scope>
    <source>
        <strain evidence="4">KCTC 12870</strain>
    </source>
</reference>
<dbReference type="SUPFAM" id="SSF46785">
    <property type="entry name" value="Winged helix' DNA-binding domain"/>
    <property type="match status" value="1"/>
</dbReference>
<dbReference type="EMBL" id="BMXG01000013">
    <property type="protein sequence ID" value="GHC04895.1"/>
    <property type="molecule type" value="Genomic_DNA"/>
</dbReference>
<evidence type="ECO:0000256" key="1">
    <source>
        <dbReference type="ARBA" id="ARBA00023015"/>
    </source>
</evidence>
<reference evidence="4" key="2">
    <citation type="submission" date="2020-09" db="EMBL/GenBank/DDBJ databases">
        <authorList>
            <person name="Sun Q."/>
            <person name="Kim S."/>
        </authorList>
    </citation>
    <scope>NUCLEOTIDE SEQUENCE</scope>
    <source>
        <strain evidence="4">KCTC 12870</strain>
    </source>
</reference>
<evidence type="ECO:0000313" key="4">
    <source>
        <dbReference type="EMBL" id="GHC04895.1"/>
    </source>
</evidence>
<proteinExistence type="predicted"/>
<gene>
    <name evidence="4" type="ORF">GCM10007047_22220</name>
</gene>
<comment type="caution">
    <text evidence="4">The sequence shown here is derived from an EMBL/GenBank/DDBJ whole genome shotgun (WGS) entry which is preliminary data.</text>
</comment>
<name>A0A8J3DCX1_9BACT</name>
<accession>A0A8J3DCX1</accession>
<keyword evidence="1" id="KW-0805">Transcription regulation</keyword>
<evidence type="ECO:0000313" key="5">
    <source>
        <dbReference type="Proteomes" id="UP000642829"/>
    </source>
</evidence>
<evidence type="ECO:0000256" key="3">
    <source>
        <dbReference type="ARBA" id="ARBA00023163"/>
    </source>
</evidence>
<keyword evidence="2" id="KW-0238">DNA-binding</keyword>
<dbReference type="AlphaFoldDB" id="A0A8J3DCX1"/>
<dbReference type="Proteomes" id="UP000642829">
    <property type="component" value="Unassembled WGS sequence"/>
</dbReference>
<organism evidence="4 5">
    <name type="scientific">Cerasicoccus arenae</name>
    <dbReference type="NCBI Taxonomy" id="424488"/>
    <lineage>
        <taxon>Bacteria</taxon>
        <taxon>Pseudomonadati</taxon>
        <taxon>Verrucomicrobiota</taxon>
        <taxon>Opitutia</taxon>
        <taxon>Puniceicoccales</taxon>
        <taxon>Cerasicoccaceae</taxon>
        <taxon>Cerasicoccus</taxon>
    </lineage>
</organism>
<dbReference type="GO" id="GO:0003677">
    <property type="term" value="F:DNA binding"/>
    <property type="evidence" value="ECO:0007669"/>
    <property type="project" value="UniProtKB-KW"/>
</dbReference>
<keyword evidence="3" id="KW-0804">Transcription</keyword>
<protein>
    <recommendedName>
        <fullName evidence="6">HTH-type transcriptional regulator</fullName>
    </recommendedName>
</protein>
<evidence type="ECO:0008006" key="6">
    <source>
        <dbReference type="Google" id="ProtNLM"/>
    </source>
</evidence>
<dbReference type="InterPro" id="IPR036390">
    <property type="entry name" value="WH_DNA-bd_sf"/>
</dbReference>